<name>A0A915XK89_9BACT</name>
<keyword evidence="2" id="KW-0378">Hydrolase</keyword>
<evidence type="ECO:0000313" key="3">
    <source>
        <dbReference type="Proteomes" id="UP001063350"/>
    </source>
</evidence>
<dbReference type="InterPro" id="IPR029058">
    <property type="entry name" value="AB_hydrolase_fold"/>
</dbReference>
<organism evidence="2 3">
    <name type="scientific">Desulfolithobacter dissulfuricans</name>
    <dbReference type="NCBI Taxonomy" id="2795293"/>
    <lineage>
        <taxon>Bacteria</taxon>
        <taxon>Pseudomonadati</taxon>
        <taxon>Thermodesulfobacteriota</taxon>
        <taxon>Desulfobulbia</taxon>
        <taxon>Desulfobulbales</taxon>
        <taxon>Desulfobulbaceae</taxon>
        <taxon>Desulfolithobacter</taxon>
    </lineage>
</organism>
<keyword evidence="3" id="KW-1185">Reference proteome</keyword>
<dbReference type="RefSeq" id="WP_267927866.1">
    <property type="nucleotide sequence ID" value="NZ_AP024233.1"/>
</dbReference>
<gene>
    <name evidence="2" type="ORF">GF1_03070</name>
</gene>
<dbReference type="InterPro" id="IPR050266">
    <property type="entry name" value="AB_hydrolase_sf"/>
</dbReference>
<dbReference type="PANTHER" id="PTHR43798">
    <property type="entry name" value="MONOACYLGLYCEROL LIPASE"/>
    <property type="match status" value="1"/>
</dbReference>
<reference evidence="2" key="1">
    <citation type="submission" date="2020-12" db="EMBL/GenBank/DDBJ databases">
        <title>Desulfobium dissulfuricans gen. nov., sp. nov., a novel mesophilic, sulfate-reducing bacterium isolated from a deep-sea hydrothermal vent.</title>
        <authorList>
            <person name="Hashimoto Y."/>
            <person name="Tame A."/>
            <person name="Sawayama S."/>
            <person name="Miyazaki J."/>
            <person name="Takai K."/>
            <person name="Nakagawa S."/>
        </authorList>
    </citation>
    <scope>NUCLEOTIDE SEQUENCE</scope>
    <source>
        <strain evidence="2">GF1</strain>
    </source>
</reference>
<dbReference type="Gene3D" id="3.40.50.1820">
    <property type="entry name" value="alpha/beta hydrolase"/>
    <property type="match status" value="1"/>
</dbReference>
<dbReference type="InterPro" id="IPR000073">
    <property type="entry name" value="AB_hydrolase_1"/>
</dbReference>
<dbReference type="GO" id="GO:0016020">
    <property type="term" value="C:membrane"/>
    <property type="evidence" value="ECO:0007669"/>
    <property type="project" value="TreeGrafter"/>
</dbReference>
<dbReference type="KEGG" id="ddu:GF1_03070"/>
<dbReference type="SUPFAM" id="SSF53474">
    <property type="entry name" value="alpha/beta-Hydrolases"/>
    <property type="match status" value="1"/>
</dbReference>
<protein>
    <submittedName>
        <fullName evidence="2">Alpha/beta hydrolase</fullName>
    </submittedName>
</protein>
<feature type="domain" description="AB hydrolase-1" evidence="1">
    <location>
        <begin position="27"/>
        <end position="272"/>
    </location>
</feature>
<dbReference type="PANTHER" id="PTHR43798:SF33">
    <property type="entry name" value="HYDROLASE, PUTATIVE (AFU_ORTHOLOGUE AFUA_2G14860)-RELATED"/>
    <property type="match status" value="1"/>
</dbReference>
<dbReference type="PRINTS" id="PR00111">
    <property type="entry name" value="ABHYDROLASE"/>
</dbReference>
<dbReference type="Proteomes" id="UP001063350">
    <property type="component" value="Chromosome"/>
</dbReference>
<evidence type="ECO:0000313" key="2">
    <source>
        <dbReference type="EMBL" id="BCO07931.1"/>
    </source>
</evidence>
<dbReference type="GO" id="GO:0016787">
    <property type="term" value="F:hydrolase activity"/>
    <property type="evidence" value="ECO:0007669"/>
    <property type="project" value="UniProtKB-KW"/>
</dbReference>
<proteinExistence type="predicted"/>
<sequence length="303" mass="34166">MPSAEINGIKLNYMRIECTANEAAEELVLIHGLATSLAFWCPHYVEEFRASFHVTLYDLRGHGRSSVPQGGYTPDSMARDLAGLLEFLGIEKAHFLAHSYGGAVALCHACRRPDSVASLVLADTHLWEGRKNANRFPWKQGRDIATLLNRFNIPIDSEDPFFGYHLLTVIARMKAGQASFAPEIKQALGPLICRFDRRTALKWLQLVATEAAEKEIMAPDGLCADRLSRLELPLMAMYGEHSQALPTMHFLKDVWPQADFHIFRNAGHFFPLSRQDEVVETCHLFWSKSQSPPLAPLRQHLVY</sequence>
<evidence type="ECO:0000259" key="1">
    <source>
        <dbReference type="Pfam" id="PF00561"/>
    </source>
</evidence>
<accession>A0A915XK89</accession>
<dbReference type="AlphaFoldDB" id="A0A915XK89"/>
<dbReference type="EMBL" id="AP024233">
    <property type="protein sequence ID" value="BCO07931.1"/>
    <property type="molecule type" value="Genomic_DNA"/>
</dbReference>
<dbReference type="Pfam" id="PF00561">
    <property type="entry name" value="Abhydrolase_1"/>
    <property type="match status" value="1"/>
</dbReference>